<reference evidence="3" key="1">
    <citation type="submission" date="2016-06" db="UniProtKB">
        <authorList>
            <consortium name="WormBaseParasite"/>
        </authorList>
    </citation>
    <scope>IDENTIFICATION</scope>
</reference>
<keyword evidence="2" id="KW-1185">Reference proteome</keyword>
<evidence type="ECO:0000313" key="1">
    <source>
        <dbReference type="EMBL" id="VDP53644.1"/>
    </source>
</evidence>
<gene>
    <name evidence="1" type="ORF">SCUD_LOCUS13673</name>
</gene>
<dbReference type="Proteomes" id="UP000279833">
    <property type="component" value="Unassembled WGS sequence"/>
</dbReference>
<sequence>MEGYVNISSSEIYPSGFTILIESINQELGQNDNNSVHSTTMCHLFGATYNSTIFPLKVTIFENGTEASSNVQRWSQISPSRNNSTFHSFNHTINSTSSTNVQLFDSHYRNNNIARRVKRCKSSFTDSSLFLENFYLTYF</sequence>
<proteinExistence type="predicted"/>
<evidence type="ECO:0000313" key="2">
    <source>
        <dbReference type="Proteomes" id="UP000279833"/>
    </source>
</evidence>
<organism evidence="3">
    <name type="scientific">Schistosoma curassoni</name>
    <dbReference type="NCBI Taxonomy" id="6186"/>
    <lineage>
        <taxon>Eukaryota</taxon>
        <taxon>Metazoa</taxon>
        <taxon>Spiralia</taxon>
        <taxon>Lophotrochozoa</taxon>
        <taxon>Platyhelminthes</taxon>
        <taxon>Trematoda</taxon>
        <taxon>Digenea</taxon>
        <taxon>Strigeidida</taxon>
        <taxon>Schistosomatoidea</taxon>
        <taxon>Schistosomatidae</taxon>
        <taxon>Schistosoma</taxon>
    </lineage>
</organism>
<dbReference type="WBParaSite" id="SCUD_0001367601-mRNA-1">
    <property type="protein sequence ID" value="SCUD_0001367601-mRNA-1"/>
    <property type="gene ID" value="SCUD_0001367601"/>
</dbReference>
<protein>
    <submittedName>
        <fullName evidence="1 3">Uncharacterized protein</fullName>
    </submittedName>
</protein>
<accession>A0A183KF79</accession>
<name>A0A183KF79_9TREM</name>
<reference evidence="1 2" key="2">
    <citation type="submission" date="2018-11" db="EMBL/GenBank/DDBJ databases">
        <authorList>
            <consortium name="Pathogen Informatics"/>
        </authorList>
    </citation>
    <scope>NUCLEOTIDE SEQUENCE [LARGE SCALE GENOMIC DNA]</scope>
    <source>
        <strain evidence="1">Dakar</strain>
        <strain evidence="2">Dakar, Senegal</strain>
    </source>
</reference>
<dbReference type="EMBL" id="UZAK01036065">
    <property type="protein sequence ID" value="VDP53644.1"/>
    <property type="molecule type" value="Genomic_DNA"/>
</dbReference>
<dbReference type="AlphaFoldDB" id="A0A183KF79"/>
<evidence type="ECO:0000313" key="3">
    <source>
        <dbReference type="WBParaSite" id="SCUD_0001367601-mRNA-1"/>
    </source>
</evidence>